<reference evidence="1 2" key="1">
    <citation type="journal article" date="2015" name="Nature">
        <title>rRNA introns, odd ribosomes, and small enigmatic genomes across a large radiation of phyla.</title>
        <authorList>
            <person name="Brown C.T."/>
            <person name="Hug L.A."/>
            <person name="Thomas B.C."/>
            <person name="Sharon I."/>
            <person name="Castelle C.J."/>
            <person name="Singh A."/>
            <person name="Wilkins M.J."/>
            <person name="Williams K.H."/>
            <person name="Banfield J.F."/>
        </authorList>
    </citation>
    <scope>NUCLEOTIDE SEQUENCE [LARGE SCALE GENOMIC DNA]</scope>
</reference>
<organism evidence="1 2">
    <name type="scientific">Candidatus Giovannonibacteria bacterium GW2011_GWA1_44_25</name>
    <dbReference type="NCBI Taxonomy" id="1618645"/>
    <lineage>
        <taxon>Bacteria</taxon>
        <taxon>Candidatus Giovannoniibacteriota</taxon>
    </lineage>
</organism>
<proteinExistence type="predicted"/>
<evidence type="ECO:0000313" key="1">
    <source>
        <dbReference type="EMBL" id="KKT59333.1"/>
    </source>
</evidence>
<accession>A0A0G1IKC3</accession>
<evidence type="ECO:0008006" key="3">
    <source>
        <dbReference type="Google" id="ProtNLM"/>
    </source>
</evidence>
<dbReference type="EMBL" id="LCIR01000015">
    <property type="protein sequence ID" value="KKT59333.1"/>
    <property type="molecule type" value="Genomic_DNA"/>
</dbReference>
<dbReference type="Proteomes" id="UP000034087">
    <property type="component" value="Unassembled WGS sequence"/>
</dbReference>
<name>A0A0G1IKC3_9BACT</name>
<evidence type="ECO:0000313" key="2">
    <source>
        <dbReference type="Proteomes" id="UP000034087"/>
    </source>
</evidence>
<protein>
    <recommendedName>
        <fullName evidence="3">AN1-type domain-containing protein</fullName>
    </recommendedName>
</protein>
<sequence>MINFHHKKCLCNVTDCGKCLTLNCTDDSCSTHRLITKWRYRKRLWESLMSKTEKLRDSKPKKELASLQTDIKTCEEEVKRLGEVVGIKQ</sequence>
<gene>
    <name evidence="1" type="ORF">UW53_C0015G0016</name>
</gene>
<dbReference type="AlphaFoldDB" id="A0A0G1IKC3"/>
<comment type="caution">
    <text evidence="1">The sequence shown here is derived from an EMBL/GenBank/DDBJ whole genome shotgun (WGS) entry which is preliminary data.</text>
</comment>